<name>A0A9D1J3N6_9FIRM</name>
<gene>
    <name evidence="2" type="ORF">IAB38_06160</name>
</gene>
<evidence type="ECO:0000313" key="2">
    <source>
        <dbReference type="EMBL" id="HIR59618.1"/>
    </source>
</evidence>
<reference evidence="2" key="1">
    <citation type="submission" date="2020-10" db="EMBL/GenBank/DDBJ databases">
        <authorList>
            <person name="Gilroy R."/>
        </authorList>
    </citation>
    <scope>NUCLEOTIDE SEQUENCE</scope>
    <source>
        <strain evidence="2">CHK184-20233</strain>
    </source>
</reference>
<organism evidence="2 3">
    <name type="scientific">Candidatus Onthousia excrementipullorum</name>
    <dbReference type="NCBI Taxonomy" id="2840884"/>
    <lineage>
        <taxon>Bacteria</taxon>
        <taxon>Bacillati</taxon>
        <taxon>Bacillota</taxon>
        <taxon>Bacilli</taxon>
        <taxon>Candidatus Onthousia</taxon>
    </lineage>
</organism>
<dbReference type="Gene3D" id="1.25.40.750">
    <property type="entry name" value="Domain of unknown function DUF5071"/>
    <property type="match status" value="1"/>
</dbReference>
<dbReference type="InterPro" id="IPR031837">
    <property type="entry name" value="DUF5071"/>
</dbReference>
<sequence length="147" mass="17467">MNSNETYNKFINETLSVDEMKKYVDILSEDESLDNEKFVQVGDKGNWYYEALILTKRGYPKIADIIPKLFIWLQDMNWPGAEEIWKMLSTLPRDVLIENFEQAIGKAVEENDYGWMYWLYDFAKENNIKATDLKNKTLYSTIKEKRL</sequence>
<dbReference type="Pfam" id="PF16804">
    <property type="entry name" value="DUF5071"/>
    <property type="match status" value="1"/>
</dbReference>
<proteinExistence type="predicted"/>
<comment type="caution">
    <text evidence="2">The sequence shown here is derived from an EMBL/GenBank/DDBJ whole genome shotgun (WGS) entry which is preliminary data.</text>
</comment>
<reference evidence="2" key="2">
    <citation type="journal article" date="2021" name="PeerJ">
        <title>Extensive microbial diversity within the chicken gut microbiome revealed by metagenomics and culture.</title>
        <authorList>
            <person name="Gilroy R."/>
            <person name="Ravi A."/>
            <person name="Getino M."/>
            <person name="Pursley I."/>
            <person name="Horton D.L."/>
            <person name="Alikhan N.F."/>
            <person name="Baker D."/>
            <person name="Gharbi K."/>
            <person name="Hall N."/>
            <person name="Watson M."/>
            <person name="Adriaenssens E.M."/>
            <person name="Foster-Nyarko E."/>
            <person name="Jarju S."/>
            <person name="Secka A."/>
            <person name="Antonio M."/>
            <person name="Oren A."/>
            <person name="Chaudhuri R.R."/>
            <person name="La Ragione R."/>
            <person name="Hildebrand F."/>
            <person name="Pallen M.J."/>
        </authorList>
    </citation>
    <scope>NUCLEOTIDE SEQUENCE</scope>
    <source>
        <strain evidence="2">CHK184-20233</strain>
    </source>
</reference>
<dbReference type="InterPro" id="IPR038692">
    <property type="entry name" value="Cthe_2751_sf"/>
</dbReference>
<dbReference type="EMBL" id="DVHC01000062">
    <property type="protein sequence ID" value="HIR59618.1"/>
    <property type="molecule type" value="Genomic_DNA"/>
</dbReference>
<dbReference type="Proteomes" id="UP000824232">
    <property type="component" value="Unassembled WGS sequence"/>
</dbReference>
<feature type="domain" description="DUF5071" evidence="1">
    <location>
        <begin position="54"/>
        <end position="134"/>
    </location>
</feature>
<evidence type="ECO:0000259" key="1">
    <source>
        <dbReference type="Pfam" id="PF16804"/>
    </source>
</evidence>
<dbReference type="AlphaFoldDB" id="A0A9D1J3N6"/>
<protein>
    <submittedName>
        <fullName evidence="2">DUF5071 domain-containing protein</fullName>
    </submittedName>
</protein>
<evidence type="ECO:0000313" key="3">
    <source>
        <dbReference type="Proteomes" id="UP000824232"/>
    </source>
</evidence>
<accession>A0A9D1J3N6</accession>